<dbReference type="KEGG" id="blx:GS08_05080"/>
<evidence type="ECO:0000313" key="25">
    <source>
        <dbReference type="Proteomes" id="UP000461165"/>
    </source>
</evidence>
<dbReference type="EMBL" id="WEAY01000008">
    <property type="protein sequence ID" value="KAB6838190.1"/>
    <property type="molecule type" value="Genomic_DNA"/>
</dbReference>
<evidence type="ECO:0000313" key="7">
    <source>
        <dbReference type="EMBL" id="KAB7135741.1"/>
    </source>
</evidence>
<name>A0A075NAZ8_BIFLN</name>
<dbReference type="EMBL" id="WXEF01000027">
    <property type="protein sequence ID" value="MZR89413.1"/>
    <property type="molecule type" value="Genomic_DNA"/>
</dbReference>
<dbReference type="Proteomes" id="UP000261288">
    <property type="component" value="Unassembled WGS sequence"/>
</dbReference>
<evidence type="ECO:0000313" key="28">
    <source>
        <dbReference type="Proteomes" id="UP000476628"/>
    </source>
</evidence>
<dbReference type="EMBL" id="WDUB01000001">
    <property type="protein sequence ID" value="KAB7204437.1"/>
    <property type="molecule type" value="Genomic_DNA"/>
</dbReference>
<dbReference type="EMBL" id="QSAR01000003">
    <property type="protein sequence ID" value="RGW65134.1"/>
    <property type="molecule type" value="Genomic_DNA"/>
</dbReference>
<evidence type="ECO:0000313" key="26">
    <source>
        <dbReference type="Proteomes" id="UP000466472"/>
    </source>
</evidence>
<dbReference type="EMBL" id="CP008885">
    <property type="protein sequence ID" value="AIF90515.1"/>
    <property type="molecule type" value="Genomic_DNA"/>
</dbReference>
<dbReference type="Proteomes" id="UP000461165">
    <property type="component" value="Unassembled WGS sequence"/>
</dbReference>
<evidence type="ECO:0000313" key="4">
    <source>
        <dbReference type="EMBL" id="KAB6916052.1"/>
    </source>
</evidence>
<evidence type="ECO:0000313" key="11">
    <source>
        <dbReference type="EMBL" id="MBV3438056.1"/>
    </source>
</evidence>
<reference evidence="11" key="5">
    <citation type="submission" date="2021-06" db="EMBL/GenBank/DDBJ databases">
        <title>Collection of gut derived symbiotic bacterial strains cultured from healthy donors.</title>
        <authorList>
            <person name="Lin H."/>
            <person name="Littmann E."/>
            <person name="Pamer E.G."/>
        </authorList>
    </citation>
    <scope>NUCLEOTIDE SEQUENCE</scope>
    <source>
        <strain evidence="11">MSK.19.9</strain>
    </source>
</reference>
<evidence type="ECO:0000313" key="21">
    <source>
        <dbReference type="Proteomes" id="UP000265775"/>
    </source>
</evidence>
<evidence type="ECO:0000313" key="10">
    <source>
        <dbReference type="EMBL" id="KAB7321614.1"/>
    </source>
</evidence>
<reference evidence="22 23" key="4">
    <citation type="journal article" date="2019" name="Nat. Med.">
        <title>A library of human gut bacterial isolates paired with longitudinal multiomics data enables mechanistic microbiome research.</title>
        <authorList>
            <person name="Poyet M."/>
            <person name="Groussin M."/>
            <person name="Gibbons S.M."/>
            <person name="Avila-Pacheco J."/>
            <person name="Jiang X."/>
            <person name="Kearney S.M."/>
            <person name="Perrotta A.R."/>
            <person name="Berdy B."/>
            <person name="Zhao S."/>
            <person name="Lieberman T.D."/>
            <person name="Swanson P.K."/>
            <person name="Smith M."/>
            <person name="Roesemann S."/>
            <person name="Alexander J.E."/>
            <person name="Rich S.A."/>
            <person name="Livny J."/>
            <person name="Vlamakis H."/>
            <person name="Clish C."/>
            <person name="Bullock K."/>
            <person name="Deik A."/>
            <person name="Scott J."/>
            <person name="Pierce K.A."/>
            <person name="Xavier R.J."/>
            <person name="Alm E.J."/>
        </authorList>
    </citation>
    <scope>NUCLEOTIDE SEQUENCE [LARGE SCALE GENOMIC DNA]</scope>
    <source>
        <strain evidence="9 24">BIOML-A118</strain>
        <strain evidence="8 28">BIOML-A136</strain>
        <strain evidence="7 25">BIOML-A166</strain>
        <strain evidence="6 22">BIOML-A201</strain>
        <strain evidence="5 27">BIOML-A210</strain>
        <strain evidence="3 30">BIOML-A283</strain>
        <strain evidence="4 31">BIOML-A284</strain>
        <strain evidence="2 29">BIOML-A320</strain>
        <strain evidence="13 26">BIOML-A395</strain>
        <strain evidence="14">BIOML-A409</strain>
        <strain evidence="10 23">BIOML-A75</strain>
    </source>
</reference>
<evidence type="ECO:0000313" key="23">
    <source>
        <dbReference type="Proteomes" id="UP000451234"/>
    </source>
</evidence>
<dbReference type="EMBL" id="JAWUDL010000020">
    <property type="protein sequence ID" value="MDW7546965.1"/>
    <property type="molecule type" value="Genomic_DNA"/>
</dbReference>
<evidence type="ECO:0000313" key="20">
    <source>
        <dbReference type="Proteomes" id="UP000261288"/>
    </source>
</evidence>
<dbReference type="Proteomes" id="UP001272183">
    <property type="component" value="Unassembled WGS sequence"/>
</dbReference>
<dbReference type="RefSeq" id="WP_007056283.1">
    <property type="nucleotide sequence ID" value="NZ_AP014658.1"/>
</dbReference>
<dbReference type="EMBL" id="WDVF01000008">
    <property type="protein sequence ID" value="KAB7135741.1"/>
    <property type="molecule type" value="Genomic_DNA"/>
</dbReference>
<evidence type="ECO:0000313" key="24">
    <source>
        <dbReference type="Proteomes" id="UP000460333"/>
    </source>
</evidence>
<dbReference type="EMBL" id="WDZP01000036">
    <property type="protein sequence ID" value="KAB6916052.1"/>
    <property type="molecule type" value="Genomic_DNA"/>
</dbReference>
<dbReference type="AlphaFoldDB" id="A0A075NAZ8"/>
<reference evidence="19 20" key="3">
    <citation type="submission" date="2018-08" db="EMBL/GenBank/DDBJ databases">
        <title>A genome reference for cultivated species of the human gut microbiota.</title>
        <authorList>
            <person name="Zou Y."/>
            <person name="Xue W."/>
            <person name="Luo G."/>
        </authorList>
    </citation>
    <scope>NUCLEOTIDE SEQUENCE [LARGE SCALE GENOMIC DNA]</scope>
    <source>
        <strain evidence="17 21">AF11-12</strain>
        <strain evidence="16 20">TF06-45A</strain>
        <strain evidence="15 19">TF08-4AC</strain>
    </source>
</reference>
<sequence>MPKLCGTDSFYGGGMVTGQPIGTMIGSRMINNAQAGFIIGAVIMGFRIRGA</sequence>
<accession>A0A075NAZ8</accession>
<evidence type="ECO:0000313" key="3">
    <source>
        <dbReference type="EMBL" id="KAB6910293.1"/>
    </source>
</evidence>
<dbReference type="Proteomes" id="UP000261186">
    <property type="component" value="Unassembled WGS sequence"/>
</dbReference>
<evidence type="ECO:0000313" key="27">
    <source>
        <dbReference type="Proteomes" id="UP000467387"/>
    </source>
</evidence>
<evidence type="ECO:0000313" key="12">
    <source>
        <dbReference type="EMBL" id="MDW7546965.1"/>
    </source>
</evidence>
<dbReference type="Proteomes" id="UP000491334">
    <property type="component" value="Unassembled WGS sequence"/>
</dbReference>
<dbReference type="Proteomes" id="UP000028505">
    <property type="component" value="Chromosome"/>
</dbReference>
<evidence type="ECO:0000313" key="2">
    <source>
        <dbReference type="EMBL" id="KAB6838190.1"/>
    </source>
</evidence>
<evidence type="ECO:0000313" key="6">
    <source>
        <dbReference type="EMBL" id="KAB7070737.1"/>
    </source>
</evidence>
<evidence type="ECO:0000313" key="19">
    <source>
        <dbReference type="Proteomes" id="UP000261186"/>
    </source>
</evidence>
<accession>E5XZW6</accession>
<evidence type="ECO:0000313" key="13">
    <source>
        <dbReference type="EMBL" id="MZR89413.1"/>
    </source>
</evidence>
<dbReference type="EMBL" id="WDWU01000002">
    <property type="protein sequence ID" value="KAB7057841.1"/>
    <property type="molecule type" value="Genomic_DNA"/>
</dbReference>
<evidence type="ECO:0000313" key="1">
    <source>
        <dbReference type="EMBL" id="AIF90515.1"/>
    </source>
</evidence>
<evidence type="ECO:0000313" key="30">
    <source>
        <dbReference type="Proteomes" id="UP000481350"/>
    </source>
</evidence>
<evidence type="ECO:0000313" key="8">
    <source>
        <dbReference type="EMBL" id="KAB7204437.1"/>
    </source>
</evidence>
<evidence type="ECO:0000313" key="16">
    <source>
        <dbReference type="EMBL" id="RGL46370.1"/>
    </source>
</evidence>
<dbReference type="EMBL" id="WXDR01000024">
    <property type="protein sequence ID" value="MZU09125.1"/>
    <property type="molecule type" value="Genomic_DNA"/>
</dbReference>
<dbReference type="EMBL" id="WDTJ01000018">
    <property type="protein sequence ID" value="KAB7234583.1"/>
    <property type="molecule type" value="Genomic_DNA"/>
</dbReference>
<evidence type="ECO:0000313" key="14">
    <source>
        <dbReference type="EMBL" id="MZU09125.1"/>
    </source>
</evidence>
<protein>
    <submittedName>
        <fullName evidence="9">Permease</fullName>
    </submittedName>
</protein>
<dbReference type="Proteomes" id="UP000476628">
    <property type="component" value="Unassembled WGS sequence"/>
</dbReference>
<dbReference type="EMBL" id="QSRZ01000010">
    <property type="protein sequence ID" value="RGL46370.1"/>
    <property type="molecule type" value="Genomic_DNA"/>
</dbReference>
<evidence type="ECO:0000313" key="5">
    <source>
        <dbReference type="EMBL" id="KAB7057841.1"/>
    </source>
</evidence>
<evidence type="ECO:0000313" key="17">
    <source>
        <dbReference type="EMBL" id="RGW65134.1"/>
    </source>
</evidence>
<organism evidence="9 24">
    <name type="scientific">Bifidobacterium longum</name>
    <dbReference type="NCBI Taxonomy" id="216816"/>
    <lineage>
        <taxon>Bacteria</taxon>
        <taxon>Bacillati</taxon>
        <taxon>Actinomycetota</taxon>
        <taxon>Actinomycetes</taxon>
        <taxon>Bifidobacteriales</taxon>
        <taxon>Bifidobacteriaceae</taxon>
        <taxon>Bifidobacterium</taxon>
    </lineage>
</organism>
<evidence type="ECO:0000313" key="31">
    <source>
        <dbReference type="Proteomes" id="UP000491334"/>
    </source>
</evidence>
<dbReference type="Proteomes" id="UP001195937">
    <property type="component" value="Unassembled WGS sequence"/>
</dbReference>
<evidence type="ECO:0000313" key="9">
    <source>
        <dbReference type="EMBL" id="KAB7234583.1"/>
    </source>
</evidence>
<evidence type="ECO:0000313" key="29">
    <source>
        <dbReference type="Proteomes" id="UP000478746"/>
    </source>
</evidence>
<dbReference type="EMBL" id="JAHOFX010000003">
    <property type="protein sequence ID" value="MBV3438056.1"/>
    <property type="molecule type" value="Genomic_DNA"/>
</dbReference>
<dbReference type="Proteomes" id="UP000467387">
    <property type="component" value="Unassembled WGS sequence"/>
</dbReference>
<dbReference type="Proteomes" id="UP000460333">
    <property type="component" value="Unassembled WGS sequence"/>
</dbReference>
<proteinExistence type="predicted"/>
<reference evidence="1 18" key="2">
    <citation type="submission" date="2014-07" db="EMBL/GenBank/DDBJ databases">
        <title>Bifidobacterium longum genome.</title>
        <authorList>
            <person name="Yuan J."/>
            <person name="Wei X."/>
            <person name="Li H."/>
            <person name="Liu W."/>
            <person name="Wang X."/>
        </authorList>
    </citation>
    <scope>NUCLEOTIDE SEQUENCE [LARGE SCALE GENOMIC DNA]</scope>
    <source>
        <strain evidence="1 18">BXY01</strain>
    </source>
</reference>
<dbReference type="Proteomes" id="UP000265775">
    <property type="component" value="Unassembled WGS sequence"/>
</dbReference>
<dbReference type="EMBL" id="WDZO01000040">
    <property type="protein sequence ID" value="KAB6910293.1"/>
    <property type="molecule type" value="Genomic_DNA"/>
</dbReference>
<dbReference type="Proteomes" id="UP000478746">
    <property type="component" value="Unassembled WGS sequence"/>
</dbReference>
<evidence type="ECO:0000313" key="18">
    <source>
        <dbReference type="Proteomes" id="UP000028505"/>
    </source>
</evidence>
<gene>
    <name evidence="17" type="ORF">DWV59_03160</name>
    <name evidence="16" type="ORF">DXC63_09355</name>
    <name evidence="15" type="ORF">DXC85_09775</name>
    <name evidence="10" type="ORF">GBB65_09690</name>
    <name evidence="9" type="ORF">GBC43_09675</name>
    <name evidence="8" type="ORF">GBC45_01655</name>
    <name evidence="7" type="ORF">GBC97_05220</name>
    <name evidence="6" type="ORF">GBI83_10175</name>
    <name evidence="5" type="ORF">GBI87_01995</name>
    <name evidence="3" type="ORF">GBJ98_10640</name>
    <name evidence="4" type="ORF">GBK06_10385</name>
    <name evidence="2" type="ORF">GBK08_05320</name>
    <name evidence="1" type="ORF">GS08_05080</name>
    <name evidence="13" type="ORF">GT999_09105</name>
    <name evidence="14" type="ORF">GUA24_09040</name>
    <name evidence="11" type="ORF">KSW34_03210</name>
    <name evidence="12" type="ORF">SCX10_09065</name>
</gene>
<dbReference type="EMBL" id="WDRV01000014">
    <property type="protein sequence ID" value="KAB7321614.1"/>
    <property type="molecule type" value="Genomic_DNA"/>
</dbReference>
<dbReference type="Proteomes" id="UP000481350">
    <property type="component" value="Unassembled WGS sequence"/>
</dbReference>
<dbReference type="Proteomes" id="UP000638311">
    <property type="component" value="Unassembled WGS sequence"/>
</dbReference>
<evidence type="ECO:0000313" key="22">
    <source>
        <dbReference type="Proteomes" id="UP000432196"/>
    </source>
</evidence>
<dbReference type="Proteomes" id="UP000466472">
    <property type="component" value="Unassembled WGS sequence"/>
</dbReference>
<dbReference type="Proteomes" id="UP000451234">
    <property type="component" value="Unassembled WGS sequence"/>
</dbReference>
<dbReference type="EMBL" id="QSRH01000013">
    <property type="protein sequence ID" value="RGL01622.1"/>
    <property type="molecule type" value="Genomic_DNA"/>
</dbReference>
<dbReference type="Proteomes" id="UP000432196">
    <property type="component" value="Unassembled WGS sequence"/>
</dbReference>
<dbReference type="GeneID" id="69578071"/>
<dbReference type="EMBL" id="WDWL01000016">
    <property type="protein sequence ID" value="KAB7070737.1"/>
    <property type="molecule type" value="Genomic_DNA"/>
</dbReference>
<evidence type="ECO:0000313" key="15">
    <source>
        <dbReference type="EMBL" id="RGL01622.1"/>
    </source>
</evidence>
<reference evidence="1 18" key="1">
    <citation type="submission" date="2014-06" db="EMBL/GenBank/DDBJ databases">
        <authorList>
            <person name="Zhao X."/>
        </authorList>
    </citation>
    <scope>NUCLEOTIDE SEQUENCE [LARGE SCALE GENOMIC DNA]</scope>
    <source>
        <strain evidence="1 18">BXY01</strain>
    </source>
</reference>
<reference evidence="12" key="6">
    <citation type="submission" date="2023-10" db="EMBL/GenBank/DDBJ databases">
        <title>Supernatant from a Refined Defined Microbial Community Protects Mice from Clostridioides difficile Infection.</title>
        <authorList>
            <person name="Douchant K."/>
            <person name="He S.-M."/>
            <person name="Noordhof C."/>
            <person name="Greenlaw J."/>
            <person name="Schroeter K."/>
            <person name="Vancuren S.J."/>
            <person name="Sjaarda C."/>
            <person name="Allen-Vercoe E."/>
            <person name="Gloor G.B."/>
            <person name="Vanner S.J."/>
            <person name="Petrof E.O."/>
            <person name="Sheth P.M."/>
            <person name="Guzman M."/>
        </authorList>
    </citation>
    <scope>NUCLEOTIDE SEQUENCE</scope>
    <source>
        <strain evidence="12">16-6-I_4_FM</strain>
    </source>
</reference>